<dbReference type="EMBL" id="LR796429">
    <property type="protein sequence ID" value="CAB4144771.1"/>
    <property type="molecule type" value="Genomic_DNA"/>
</dbReference>
<reference evidence="1" key="1">
    <citation type="submission" date="2020-04" db="EMBL/GenBank/DDBJ databases">
        <authorList>
            <person name="Chiriac C."/>
            <person name="Salcher M."/>
            <person name="Ghai R."/>
            <person name="Kavagutti S V."/>
        </authorList>
    </citation>
    <scope>NUCLEOTIDE SEQUENCE</scope>
</reference>
<gene>
    <name evidence="1" type="ORF">UFOVP470_59</name>
</gene>
<accession>A0A6J5MEZ0</accession>
<protein>
    <submittedName>
        <fullName evidence="1">Uncharacterized protein</fullName>
    </submittedName>
</protein>
<organism evidence="1">
    <name type="scientific">uncultured Caudovirales phage</name>
    <dbReference type="NCBI Taxonomy" id="2100421"/>
    <lineage>
        <taxon>Viruses</taxon>
        <taxon>Duplodnaviria</taxon>
        <taxon>Heunggongvirae</taxon>
        <taxon>Uroviricota</taxon>
        <taxon>Caudoviricetes</taxon>
        <taxon>Peduoviridae</taxon>
        <taxon>Maltschvirus</taxon>
        <taxon>Maltschvirus maltsch</taxon>
    </lineage>
</organism>
<sequence length="89" mass="10062">MQTEIEKMREAKANYLAMELAALEQAIKLMDGSSGLTIPVQERLRRCEKLIAGLLAARKNELTDVLREYLQAHPQPAKPELNPEAEFRA</sequence>
<evidence type="ECO:0000313" key="1">
    <source>
        <dbReference type="EMBL" id="CAB4144771.1"/>
    </source>
</evidence>
<name>A0A6J5MEZ0_9CAUD</name>
<proteinExistence type="predicted"/>